<feature type="domain" description="C2H2-type" evidence="7">
    <location>
        <begin position="524"/>
        <end position="555"/>
    </location>
</feature>
<dbReference type="GO" id="GO:0000977">
    <property type="term" value="F:RNA polymerase II transcription regulatory region sequence-specific DNA binding"/>
    <property type="evidence" value="ECO:0007669"/>
    <property type="project" value="TreeGrafter"/>
</dbReference>
<proteinExistence type="predicted"/>
<evidence type="ECO:0000256" key="6">
    <source>
        <dbReference type="SAM" id="MobiDB-lite"/>
    </source>
</evidence>
<keyword evidence="4" id="KW-0862">Zinc</keyword>
<dbReference type="SMART" id="SM00355">
    <property type="entry name" value="ZnF_C2H2"/>
    <property type="match status" value="5"/>
</dbReference>
<dbReference type="GO" id="GO:0000981">
    <property type="term" value="F:DNA-binding transcription factor activity, RNA polymerase II-specific"/>
    <property type="evidence" value="ECO:0007669"/>
    <property type="project" value="TreeGrafter"/>
</dbReference>
<keyword evidence="3 5" id="KW-0863">Zinc-finger</keyword>
<feature type="domain" description="C2H2-type" evidence="7">
    <location>
        <begin position="41"/>
        <end position="68"/>
    </location>
</feature>
<dbReference type="GO" id="GO:0008270">
    <property type="term" value="F:zinc ion binding"/>
    <property type="evidence" value="ECO:0007669"/>
    <property type="project" value="UniProtKB-KW"/>
</dbReference>
<evidence type="ECO:0000256" key="5">
    <source>
        <dbReference type="PROSITE-ProRule" id="PRU00042"/>
    </source>
</evidence>
<keyword evidence="9" id="KW-1185">Reference proteome</keyword>
<dbReference type="Proteomes" id="UP000664132">
    <property type="component" value="Unassembled WGS sequence"/>
</dbReference>
<dbReference type="PANTHER" id="PTHR24409:SF418">
    <property type="entry name" value="SI:CH73-221F6.1"/>
    <property type="match status" value="1"/>
</dbReference>
<feature type="region of interest" description="Disordered" evidence="6">
    <location>
        <begin position="339"/>
        <end position="461"/>
    </location>
</feature>
<feature type="region of interest" description="Disordered" evidence="6">
    <location>
        <begin position="127"/>
        <end position="179"/>
    </location>
</feature>
<evidence type="ECO:0000313" key="8">
    <source>
        <dbReference type="EMBL" id="KAG4414557.1"/>
    </source>
</evidence>
<evidence type="ECO:0000256" key="4">
    <source>
        <dbReference type="ARBA" id="ARBA00022833"/>
    </source>
</evidence>
<feature type="compositionally biased region" description="Polar residues" evidence="6">
    <location>
        <begin position="412"/>
        <end position="456"/>
    </location>
</feature>
<dbReference type="Gene3D" id="3.30.160.60">
    <property type="entry name" value="Classic Zinc Finger"/>
    <property type="match status" value="1"/>
</dbReference>
<feature type="compositionally biased region" description="Polar residues" evidence="6">
    <location>
        <begin position="353"/>
        <end position="374"/>
    </location>
</feature>
<gene>
    <name evidence="8" type="ORF">IFR04_012305</name>
</gene>
<evidence type="ECO:0000256" key="3">
    <source>
        <dbReference type="ARBA" id="ARBA00022771"/>
    </source>
</evidence>
<sequence length="653" mass="71349">MASTSNAVAPTAPEFWCKICKLPFKTDGAFKLHKVNSDRHICCDVCGADFKSEEGKKRHRAAHHAEEQDLTCKFCGLNYPRVGSLINHYEESQCKQVSKEVFKQAIKDIMARDTAKRKAHNFVDVRRSGDFSGQVQEPLPPLRNASNSPEYNNHGSSGNGRQPASAQYSGTPLQGNEFQQGGRYNAAYVDAVQQSGWETALQQSDWTTTTGFETDTPLIDFRPDIPIREDEDLISLEVSEVLNSPWSVSASEILSNTQRYSRAKDFPALGGNAVNQGSGQSVRPTVGQNSGGVVQGLPQGVPQTPVNQGLPHSWNNGGNVAGNIAGNTTADARAVGQISAHRGPPHTWGKAITSANNSTAQGHVNPNGQATGQAHGQKVVSGGSGQFNNNHGRPHTWGKTNTPAAPTTEANVNFSSRDPRSNPSTRQAPSHSNNSTSGWDNSETTSTQIKPSSVASSHGGPVLNPWGKKNLFPNALPAVTPPVDLLSSLNINTAQPPTKLYRMFDPADPAFRASKFYVEIIGRWKCPHPGCNGSYKSQNAFITHLKSPAHSDEKYQCLKCLRIYDSLTALTQHSESQGVRCNVRETDDFESVVRAITADTTTTNGRMADDTIRYEINPDAELSKTKMTENYRAAEREKNEARKHYWDNREIRW</sequence>
<dbReference type="PROSITE" id="PS00028">
    <property type="entry name" value="ZINC_FINGER_C2H2_1"/>
    <property type="match status" value="2"/>
</dbReference>
<reference evidence="8" key="1">
    <citation type="submission" date="2021-02" db="EMBL/GenBank/DDBJ databases">
        <title>Genome sequence Cadophora malorum strain M34.</title>
        <authorList>
            <person name="Stefanovic E."/>
            <person name="Vu D."/>
            <person name="Scully C."/>
            <person name="Dijksterhuis J."/>
            <person name="Roader J."/>
            <person name="Houbraken J."/>
        </authorList>
    </citation>
    <scope>NUCLEOTIDE SEQUENCE</scope>
    <source>
        <strain evidence="8">M34</strain>
    </source>
</reference>
<comment type="caution">
    <text evidence="8">The sequence shown here is derived from an EMBL/GenBank/DDBJ whole genome shotgun (WGS) entry which is preliminary data.</text>
</comment>
<dbReference type="SUPFAM" id="SSF57667">
    <property type="entry name" value="beta-beta-alpha zinc fingers"/>
    <property type="match status" value="1"/>
</dbReference>
<dbReference type="PROSITE" id="PS50157">
    <property type="entry name" value="ZINC_FINGER_C2H2_2"/>
    <property type="match status" value="2"/>
</dbReference>
<dbReference type="InterPro" id="IPR013087">
    <property type="entry name" value="Znf_C2H2_type"/>
</dbReference>
<dbReference type="GO" id="GO:0005634">
    <property type="term" value="C:nucleus"/>
    <property type="evidence" value="ECO:0007669"/>
    <property type="project" value="TreeGrafter"/>
</dbReference>
<accession>A0A8H7T8P9</accession>
<dbReference type="EMBL" id="JAFJYH010000259">
    <property type="protein sequence ID" value="KAG4414557.1"/>
    <property type="molecule type" value="Genomic_DNA"/>
</dbReference>
<keyword evidence="2" id="KW-0677">Repeat</keyword>
<evidence type="ECO:0000256" key="1">
    <source>
        <dbReference type="ARBA" id="ARBA00022723"/>
    </source>
</evidence>
<evidence type="ECO:0000313" key="9">
    <source>
        <dbReference type="Proteomes" id="UP000664132"/>
    </source>
</evidence>
<feature type="compositionally biased region" description="Low complexity" evidence="6">
    <location>
        <begin position="400"/>
        <end position="411"/>
    </location>
</feature>
<evidence type="ECO:0000259" key="7">
    <source>
        <dbReference type="PROSITE" id="PS50157"/>
    </source>
</evidence>
<dbReference type="InterPro" id="IPR036236">
    <property type="entry name" value="Znf_C2H2_sf"/>
</dbReference>
<name>A0A8H7T8P9_9HELO</name>
<keyword evidence="1" id="KW-0479">Metal-binding</keyword>
<dbReference type="AlphaFoldDB" id="A0A8H7T8P9"/>
<dbReference type="PANTHER" id="PTHR24409">
    <property type="entry name" value="ZINC FINGER PROTEIN 142"/>
    <property type="match status" value="1"/>
</dbReference>
<organism evidence="8 9">
    <name type="scientific">Cadophora malorum</name>
    <dbReference type="NCBI Taxonomy" id="108018"/>
    <lineage>
        <taxon>Eukaryota</taxon>
        <taxon>Fungi</taxon>
        <taxon>Dikarya</taxon>
        <taxon>Ascomycota</taxon>
        <taxon>Pezizomycotina</taxon>
        <taxon>Leotiomycetes</taxon>
        <taxon>Helotiales</taxon>
        <taxon>Ploettnerulaceae</taxon>
        <taxon>Cadophora</taxon>
    </lineage>
</organism>
<evidence type="ECO:0000256" key="2">
    <source>
        <dbReference type="ARBA" id="ARBA00022737"/>
    </source>
</evidence>
<feature type="compositionally biased region" description="Polar residues" evidence="6">
    <location>
        <begin position="144"/>
        <end position="179"/>
    </location>
</feature>
<dbReference type="OrthoDB" id="8117402at2759"/>
<protein>
    <recommendedName>
        <fullName evidence="7">C2H2-type domain-containing protein</fullName>
    </recommendedName>
</protein>